<proteinExistence type="predicted"/>
<comment type="caution">
    <text evidence="3">The sequence shown here is derived from an EMBL/GenBank/DDBJ whole genome shotgun (WGS) entry which is preliminary data.</text>
</comment>
<dbReference type="AlphaFoldDB" id="A0A9N8EJF8"/>
<dbReference type="EMBL" id="CAICTM010001028">
    <property type="protein sequence ID" value="CAB9519605.1"/>
    <property type="molecule type" value="Genomic_DNA"/>
</dbReference>
<keyword evidence="1" id="KW-0812">Transmembrane</keyword>
<keyword evidence="4" id="KW-1185">Reference proteome</keyword>
<keyword evidence="1" id="KW-1133">Transmembrane helix</keyword>
<keyword evidence="1" id="KW-0472">Membrane</keyword>
<feature type="signal peptide" evidence="2">
    <location>
        <begin position="1"/>
        <end position="17"/>
    </location>
</feature>
<evidence type="ECO:0000256" key="2">
    <source>
        <dbReference type="SAM" id="SignalP"/>
    </source>
</evidence>
<feature type="chain" id="PRO_5040402929" evidence="2">
    <location>
        <begin position="18"/>
        <end position="175"/>
    </location>
</feature>
<evidence type="ECO:0000256" key="1">
    <source>
        <dbReference type="SAM" id="Phobius"/>
    </source>
</evidence>
<name>A0A9N8EJF8_9STRA</name>
<feature type="transmembrane region" description="Helical" evidence="1">
    <location>
        <begin position="121"/>
        <end position="140"/>
    </location>
</feature>
<feature type="transmembrane region" description="Helical" evidence="1">
    <location>
        <begin position="152"/>
        <end position="169"/>
    </location>
</feature>
<evidence type="ECO:0000313" key="3">
    <source>
        <dbReference type="EMBL" id="CAB9519605.1"/>
    </source>
</evidence>
<gene>
    <name evidence="3" type="ORF">SEMRO_1030_G233360.1</name>
</gene>
<organism evidence="3 4">
    <name type="scientific">Seminavis robusta</name>
    <dbReference type="NCBI Taxonomy" id="568900"/>
    <lineage>
        <taxon>Eukaryota</taxon>
        <taxon>Sar</taxon>
        <taxon>Stramenopiles</taxon>
        <taxon>Ochrophyta</taxon>
        <taxon>Bacillariophyta</taxon>
        <taxon>Bacillariophyceae</taxon>
        <taxon>Bacillariophycidae</taxon>
        <taxon>Naviculales</taxon>
        <taxon>Naviculaceae</taxon>
        <taxon>Seminavis</taxon>
    </lineage>
</organism>
<protein>
    <submittedName>
        <fullName evidence="3">Uncharacterized protein</fullName>
    </submittedName>
</protein>
<dbReference type="Proteomes" id="UP001153069">
    <property type="component" value="Unassembled WGS sequence"/>
</dbReference>
<keyword evidence="2" id="KW-0732">Signal</keyword>
<evidence type="ECO:0000313" key="4">
    <source>
        <dbReference type="Proteomes" id="UP001153069"/>
    </source>
</evidence>
<reference evidence="3" key="1">
    <citation type="submission" date="2020-06" db="EMBL/GenBank/DDBJ databases">
        <authorList>
            <consortium name="Plant Systems Biology data submission"/>
        </authorList>
    </citation>
    <scope>NUCLEOTIDE SEQUENCE</scope>
    <source>
        <strain evidence="3">D6</strain>
    </source>
</reference>
<accession>A0A9N8EJF8</accession>
<sequence>MKFAALFVTLLLAPAAATLRATAERKLDDEDSYHGGAPGDVSDYLTAEIPVFITETIPRWAGALCFSGGFALISYQDFVHMALSPLRMLASFSSISYTEAGIPTYASAGIDFAFWTQQQNIFVQAALFAVFFVLAGSSMLLENTFGPTMAPFALMAAGAAWAMSGKVTVRKLKSV</sequence>